<sequence>MTTKLHQEQPGTSGSRLRPVVVDPDSLESVGFVSKGDKKLTELGAQQEYYKKIVERYLQFCADHTDDLNTAFASLPTSASADATQNPPASAPSVGPRLAKDGQRRVQPPSNELSTLLMSLRKLREAILATSSTTSVSFSQQVHVFSVRLAIRAQHPPSYFPSLRYLIDRLHSPSHPLSDSDLKAVISYLILDYACRQNDMVAAFELRARMHSKYAFKSRTVDDVLASLMHDNWVVFWQVRKGVDAYMRAIMTWAAERVRKHAIKAVGRAYLTADVKWVVESCTGDSLGWTWEQLAETENLQWDKEGEKIVIRRMKPKPDKKLEPIKEIP</sequence>
<proteinExistence type="predicted"/>
<dbReference type="STRING" id="1073090.A0A1L9SWL9"/>
<feature type="compositionally biased region" description="Polar residues" evidence="1">
    <location>
        <begin position="79"/>
        <end position="88"/>
    </location>
</feature>
<evidence type="ECO:0000313" key="2">
    <source>
        <dbReference type="EMBL" id="OJJ51507.1"/>
    </source>
</evidence>
<dbReference type="EMBL" id="KV878336">
    <property type="protein sequence ID" value="OJJ51507.1"/>
    <property type="molecule type" value="Genomic_DNA"/>
</dbReference>
<feature type="region of interest" description="Disordered" evidence="1">
    <location>
        <begin position="1"/>
        <end position="21"/>
    </location>
</feature>
<feature type="compositionally biased region" description="Polar residues" evidence="1">
    <location>
        <begin position="1"/>
        <end position="15"/>
    </location>
</feature>
<dbReference type="PANTHER" id="PTHR39398:SF1">
    <property type="entry name" value="CSN8_PSMD8_EIF3K DOMAIN-CONTAINING PROTEIN"/>
    <property type="match status" value="1"/>
</dbReference>
<dbReference type="VEuPathDB" id="FungiDB:ASPZODRAFT_87940"/>
<evidence type="ECO:0000256" key="1">
    <source>
        <dbReference type="SAM" id="MobiDB-lite"/>
    </source>
</evidence>
<dbReference type="AlphaFoldDB" id="A0A1L9SWL9"/>
<dbReference type="RefSeq" id="XP_022586017.1">
    <property type="nucleotide sequence ID" value="XM_022730318.1"/>
</dbReference>
<keyword evidence="3" id="KW-1185">Reference proteome</keyword>
<dbReference type="GeneID" id="34616782"/>
<reference evidence="3" key="1">
    <citation type="journal article" date="2017" name="Genome Biol.">
        <title>Comparative genomics reveals high biological diversity and specific adaptations in the industrially and medically important fungal genus Aspergillus.</title>
        <authorList>
            <person name="de Vries R.P."/>
            <person name="Riley R."/>
            <person name="Wiebenga A."/>
            <person name="Aguilar-Osorio G."/>
            <person name="Amillis S."/>
            <person name="Uchima C.A."/>
            <person name="Anderluh G."/>
            <person name="Asadollahi M."/>
            <person name="Askin M."/>
            <person name="Barry K."/>
            <person name="Battaglia E."/>
            <person name="Bayram O."/>
            <person name="Benocci T."/>
            <person name="Braus-Stromeyer S.A."/>
            <person name="Caldana C."/>
            <person name="Canovas D."/>
            <person name="Cerqueira G.C."/>
            <person name="Chen F."/>
            <person name="Chen W."/>
            <person name="Choi C."/>
            <person name="Clum A."/>
            <person name="Dos Santos R.A."/>
            <person name="Damasio A.R."/>
            <person name="Diallinas G."/>
            <person name="Emri T."/>
            <person name="Fekete E."/>
            <person name="Flipphi M."/>
            <person name="Freyberg S."/>
            <person name="Gallo A."/>
            <person name="Gournas C."/>
            <person name="Habgood R."/>
            <person name="Hainaut M."/>
            <person name="Harispe M.L."/>
            <person name="Henrissat B."/>
            <person name="Hilden K.S."/>
            <person name="Hope R."/>
            <person name="Hossain A."/>
            <person name="Karabika E."/>
            <person name="Karaffa L."/>
            <person name="Karanyi Z."/>
            <person name="Krasevec N."/>
            <person name="Kuo A."/>
            <person name="Kusch H."/>
            <person name="LaButti K."/>
            <person name="Lagendijk E.L."/>
            <person name="Lapidus A."/>
            <person name="Levasseur A."/>
            <person name="Lindquist E."/>
            <person name="Lipzen A."/>
            <person name="Logrieco A.F."/>
            <person name="MacCabe A."/>
            <person name="Maekelae M.R."/>
            <person name="Malavazi I."/>
            <person name="Melin P."/>
            <person name="Meyer V."/>
            <person name="Mielnichuk N."/>
            <person name="Miskei M."/>
            <person name="Molnar A.P."/>
            <person name="Mule G."/>
            <person name="Ngan C.Y."/>
            <person name="Orejas M."/>
            <person name="Orosz E."/>
            <person name="Ouedraogo J.P."/>
            <person name="Overkamp K.M."/>
            <person name="Park H.-S."/>
            <person name="Perrone G."/>
            <person name="Piumi F."/>
            <person name="Punt P.J."/>
            <person name="Ram A.F."/>
            <person name="Ramon A."/>
            <person name="Rauscher S."/>
            <person name="Record E."/>
            <person name="Riano-Pachon D.M."/>
            <person name="Robert V."/>
            <person name="Roehrig J."/>
            <person name="Ruller R."/>
            <person name="Salamov A."/>
            <person name="Salih N.S."/>
            <person name="Samson R.A."/>
            <person name="Sandor E."/>
            <person name="Sanguinetti M."/>
            <person name="Schuetze T."/>
            <person name="Sepcic K."/>
            <person name="Shelest E."/>
            <person name="Sherlock G."/>
            <person name="Sophianopoulou V."/>
            <person name="Squina F.M."/>
            <person name="Sun H."/>
            <person name="Susca A."/>
            <person name="Todd R.B."/>
            <person name="Tsang A."/>
            <person name="Unkles S.E."/>
            <person name="van de Wiele N."/>
            <person name="van Rossen-Uffink D."/>
            <person name="Oliveira J.V."/>
            <person name="Vesth T.C."/>
            <person name="Visser J."/>
            <person name="Yu J.-H."/>
            <person name="Zhou M."/>
            <person name="Andersen M.R."/>
            <person name="Archer D.B."/>
            <person name="Baker S.E."/>
            <person name="Benoit I."/>
            <person name="Brakhage A.A."/>
            <person name="Braus G.H."/>
            <person name="Fischer R."/>
            <person name="Frisvad J.C."/>
            <person name="Goldman G.H."/>
            <person name="Houbraken J."/>
            <person name="Oakley B."/>
            <person name="Pocsi I."/>
            <person name="Scazzocchio C."/>
            <person name="Seiboth B."/>
            <person name="vanKuyk P.A."/>
            <person name="Wortman J."/>
            <person name="Dyer P.S."/>
            <person name="Grigoriev I.V."/>
        </authorList>
    </citation>
    <scope>NUCLEOTIDE SEQUENCE [LARGE SCALE GENOMIC DNA]</scope>
    <source>
        <strain evidence="3">CBS 506.65</strain>
    </source>
</reference>
<gene>
    <name evidence="2" type="ORF">ASPZODRAFT_87940</name>
</gene>
<dbReference type="Proteomes" id="UP000184188">
    <property type="component" value="Unassembled WGS sequence"/>
</dbReference>
<evidence type="ECO:0000313" key="3">
    <source>
        <dbReference type="Proteomes" id="UP000184188"/>
    </source>
</evidence>
<feature type="region of interest" description="Disordered" evidence="1">
    <location>
        <begin position="79"/>
        <end position="111"/>
    </location>
</feature>
<name>A0A1L9SWL9_9EURO</name>
<organism evidence="2 3">
    <name type="scientific">Penicilliopsis zonata CBS 506.65</name>
    <dbReference type="NCBI Taxonomy" id="1073090"/>
    <lineage>
        <taxon>Eukaryota</taxon>
        <taxon>Fungi</taxon>
        <taxon>Dikarya</taxon>
        <taxon>Ascomycota</taxon>
        <taxon>Pezizomycotina</taxon>
        <taxon>Eurotiomycetes</taxon>
        <taxon>Eurotiomycetidae</taxon>
        <taxon>Eurotiales</taxon>
        <taxon>Aspergillaceae</taxon>
        <taxon>Penicilliopsis</taxon>
    </lineage>
</organism>
<evidence type="ECO:0008006" key="4">
    <source>
        <dbReference type="Google" id="ProtNLM"/>
    </source>
</evidence>
<protein>
    <recommendedName>
        <fullName evidence="4">CSN8/PSMD8/EIF3K domain-containing protein</fullName>
    </recommendedName>
</protein>
<accession>A0A1L9SWL9</accession>
<dbReference type="PANTHER" id="PTHR39398">
    <property type="entry name" value="YALI0F14311P"/>
    <property type="match status" value="1"/>
</dbReference>
<dbReference type="OrthoDB" id="2100128at2759"/>